<dbReference type="Proteomes" id="UP001295469">
    <property type="component" value="Chromosome A04"/>
</dbReference>
<gene>
    <name evidence="1" type="ORF">DARMORV10_A04P05480.1</name>
</gene>
<dbReference type="AlphaFoldDB" id="A0A817AIY6"/>
<protein>
    <submittedName>
        <fullName evidence="1">(rape) hypothetical protein</fullName>
    </submittedName>
</protein>
<dbReference type="EMBL" id="HG994358">
    <property type="protein sequence ID" value="CAF2267513.1"/>
    <property type="molecule type" value="Genomic_DNA"/>
</dbReference>
<reference evidence="1" key="1">
    <citation type="submission" date="2021-01" db="EMBL/GenBank/DDBJ databases">
        <authorList>
            <consortium name="Genoscope - CEA"/>
            <person name="William W."/>
        </authorList>
    </citation>
    <scope>NUCLEOTIDE SEQUENCE</scope>
</reference>
<organism evidence="1">
    <name type="scientific">Brassica napus</name>
    <name type="common">Rape</name>
    <dbReference type="NCBI Taxonomy" id="3708"/>
    <lineage>
        <taxon>Eukaryota</taxon>
        <taxon>Viridiplantae</taxon>
        <taxon>Streptophyta</taxon>
        <taxon>Embryophyta</taxon>
        <taxon>Tracheophyta</taxon>
        <taxon>Spermatophyta</taxon>
        <taxon>Magnoliopsida</taxon>
        <taxon>eudicotyledons</taxon>
        <taxon>Gunneridae</taxon>
        <taxon>Pentapetalae</taxon>
        <taxon>rosids</taxon>
        <taxon>malvids</taxon>
        <taxon>Brassicales</taxon>
        <taxon>Brassicaceae</taxon>
        <taxon>Brassiceae</taxon>
        <taxon>Brassica</taxon>
    </lineage>
</organism>
<evidence type="ECO:0000313" key="1">
    <source>
        <dbReference type="EMBL" id="CAF2267513.1"/>
    </source>
</evidence>
<name>A0A817AIY6_BRANA</name>
<feature type="non-terminal residue" evidence="1">
    <location>
        <position position="85"/>
    </location>
</feature>
<accession>A0A817AIY6</accession>
<sequence>TEEEEEGNQPTSIIYQHKHSLLLNTSQPNLMRLDVEVKPRGEVHSCCHRLLLLLLHCGHHGTAATIFATQSSPYLVAQYPWTILL</sequence>
<proteinExistence type="predicted"/>